<evidence type="ECO:0000256" key="1">
    <source>
        <dbReference type="ARBA" id="ARBA00022723"/>
    </source>
</evidence>
<proteinExistence type="inferred from homology"/>
<comment type="similarity">
    <text evidence="4">Belongs to the cyclic nucleotide phosphodiesterase class-III family.</text>
</comment>
<dbReference type="AlphaFoldDB" id="A0A0S2K3Y7"/>
<protein>
    <submittedName>
        <fullName evidence="6">3',5'-cyclic adenosine monophosphate phosphodiesterase CpdA</fullName>
    </submittedName>
</protein>
<dbReference type="OrthoDB" id="9784378at2"/>
<evidence type="ECO:0000313" key="7">
    <source>
        <dbReference type="Proteomes" id="UP000061457"/>
    </source>
</evidence>
<keyword evidence="3" id="KW-0408">Iron</keyword>
<reference evidence="6 7" key="1">
    <citation type="submission" date="2015-11" db="EMBL/GenBank/DDBJ databases">
        <authorList>
            <person name="Zhang Y."/>
            <person name="Guo Z."/>
        </authorList>
    </citation>
    <scope>NUCLEOTIDE SEQUENCE [LARGE SCALE GENOMIC DNA]</scope>
    <source>
        <strain evidence="6 7">KCTC 12086</strain>
    </source>
</reference>
<dbReference type="EMBL" id="CP013187">
    <property type="protein sequence ID" value="ALO42937.1"/>
    <property type="molecule type" value="Genomic_DNA"/>
</dbReference>
<evidence type="ECO:0000256" key="4">
    <source>
        <dbReference type="ARBA" id="ARBA00025742"/>
    </source>
</evidence>
<gene>
    <name evidence="6" type="ORF">PP2015_2445</name>
</gene>
<dbReference type="SUPFAM" id="SSF56300">
    <property type="entry name" value="Metallo-dependent phosphatases"/>
    <property type="match status" value="1"/>
</dbReference>
<sequence>MAWFEQIYTFDTRHLKLAHFTDCHLFANREGEYFSVNTASNLTAIFDFLATQQLDAAIFGGDITQDHTQESYQLFAELLEQSDLTCPVFWLPGNHDELSEYMAIENTQILPHKKLVADGIEVLLLNSKGDTPAGWCTQSHLEELNAHLHETENHVLALCHHHPMPINGYLDKHILENGPQLLNALVESEKIKALIHGHVHNDYSQSFRELPVLATPATSIQFSKATPNWQQQNLGPAVRLIDFSRSAFKTEVIWLNA</sequence>
<dbReference type="KEGG" id="pphe:PP2015_2445"/>
<evidence type="ECO:0000256" key="2">
    <source>
        <dbReference type="ARBA" id="ARBA00022801"/>
    </source>
</evidence>
<dbReference type="GO" id="GO:0016787">
    <property type="term" value="F:hydrolase activity"/>
    <property type="evidence" value="ECO:0007669"/>
    <property type="project" value="UniProtKB-KW"/>
</dbReference>
<organism evidence="6 7">
    <name type="scientific">Pseudoalteromonas phenolica</name>
    <dbReference type="NCBI Taxonomy" id="161398"/>
    <lineage>
        <taxon>Bacteria</taxon>
        <taxon>Pseudomonadati</taxon>
        <taxon>Pseudomonadota</taxon>
        <taxon>Gammaproteobacteria</taxon>
        <taxon>Alteromonadales</taxon>
        <taxon>Pseudoalteromonadaceae</taxon>
        <taxon>Pseudoalteromonas</taxon>
    </lineage>
</organism>
<dbReference type="Pfam" id="PF00149">
    <property type="entry name" value="Metallophos"/>
    <property type="match status" value="1"/>
</dbReference>
<evidence type="ECO:0000259" key="5">
    <source>
        <dbReference type="Pfam" id="PF00149"/>
    </source>
</evidence>
<dbReference type="InterPro" id="IPR004843">
    <property type="entry name" value="Calcineurin-like_PHP"/>
</dbReference>
<evidence type="ECO:0000313" key="6">
    <source>
        <dbReference type="EMBL" id="ALO42937.1"/>
    </source>
</evidence>
<dbReference type="Gene3D" id="3.60.21.10">
    <property type="match status" value="1"/>
</dbReference>
<keyword evidence="7" id="KW-1185">Reference proteome</keyword>
<dbReference type="PANTHER" id="PTHR42988:SF2">
    <property type="entry name" value="CYCLIC NUCLEOTIDE PHOSPHODIESTERASE CBUA0032-RELATED"/>
    <property type="match status" value="1"/>
</dbReference>
<dbReference type="PATRIC" id="fig|161398.10.peg.2499"/>
<dbReference type="InterPro" id="IPR029052">
    <property type="entry name" value="Metallo-depent_PP-like"/>
</dbReference>
<keyword evidence="2" id="KW-0378">Hydrolase</keyword>
<evidence type="ECO:0000256" key="3">
    <source>
        <dbReference type="ARBA" id="ARBA00023004"/>
    </source>
</evidence>
<dbReference type="Proteomes" id="UP000061457">
    <property type="component" value="Chromosome I"/>
</dbReference>
<accession>A0A0S2K3Y7</accession>
<dbReference type="InterPro" id="IPR050884">
    <property type="entry name" value="CNP_phosphodiesterase-III"/>
</dbReference>
<feature type="domain" description="Calcineurin-like phosphoesterase" evidence="5">
    <location>
        <begin position="16"/>
        <end position="201"/>
    </location>
</feature>
<name>A0A0S2K3Y7_9GAMM</name>
<dbReference type="PANTHER" id="PTHR42988">
    <property type="entry name" value="PHOSPHOHYDROLASE"/>
    <property type="match status" value="1"/>
</dbReference>
<dbReference type="RefSeq" id="WP_058030636.1">
    <property type="nucleotide sequence ID" value="NZ_CP013187.1"/>
</dbReference>
<dbReference type="GO" id="GO:0046872">
    <property type="term" value="F:metal ion binding"/>
    <property type="evidence" value="ECO:0007669"/>
    <property type="project" value="UniProtKB-KW"/>
</dbReference>
<dbReference type="STRING" id="161398.PP2015_2445"/>
<keyword evidence="1" id="KW-0479">Metal-binding</keyword>